<evidence type="ECO:0008006" key="5">
    <source>
        <dbReference type="Google" id="ProtNLM"/>
    </source>
</evidence>
<feature type="region of interest" description="Disordered" evidence="1">
    <location>
        <begin position="153"/>
        <end position="178"/>
    </location>
</feature>
<dbReference type="AlphaFoldDB" id="A0A9P4YU11"/>
<keyword evidence="4" id="KW-1185">Reference proteome</keyword>
<proteinExistence type="predicted"/>
<reference evidence="3" key="1">
    <citation type="submission" date="2020-03" db="EMBL/GenBank/DDBJ databases">
        <title>Site-based positive gene gene selection in Geosmithia morbida across the United States reveals a broad range of putative effectors and factors for local host and environmental adapation.</title>
        <authorList>
            <person name="Onufrak A."/>
            <person name="Murdoch R.W."/>
            <person name="Gazis R."/>
            <person name="Huff M."/>
            <person name="Staton M."/>
            <person name="Klingeman W."/>
            <person name="Hadziabdic D."/>
        </authorList>
    </citation>
    <scope>NUCLEOTIDE SEQUENCE</scope>
    <source>
        <strain evidence="3">1262</strain>
    </source>
</reference>
<feature type="compositionally biased region" description="Basic and acidic residues" evidence="1">
    <location>
        <begin position="373"/>
        <end position="387"/>
    </location>
</feature>
<dbReference type="OrthoDB" id="5327700at2759"/>
<keyword evidence="2" id="KW-1133">Transmembrane helix</keyword>
<sequence>MAPDRYESRRHGVWGHWVPLAVTLTVATAGVVVWAWKQRKDSDDDGDDPGLVYDNNNNNGYAGRMDDDDDDDNYTRPPNGGYHPAPSVGNESVVGGSAPPPAPLSDVSGWGARMSGALRRTPSPQHFLDTTGKTVAAGFAAAGAAVGKALSSIREDDRQYPDGNPWSEEADAKADRAPLTSPRNRKTVAIVVSADSLAASSSQDATGYFEHASILSHIPRHNDFSKIKLFVLIYTPEQKDAAATALDASTSNLPPPSMGSSYSNLGNEQIQSPTEEAKQSAPNPPASNPAFEAVYSQALAIVDKEAMVLPFTTPNGHVHILRHLQPEVIYLQESMAGDNGSIITNLQTWLRHDVVLIVGAEGGAGGLADSESEAEKPTTEKPSEEKWWQRPERVGRGRGIVVVDSMRVHDDWARRVQGAE</sequence>
<feature type="region of interest" description="Disordered" evidence="1">
    <location>
        <begin position="365"/>
        <end position="387"/>
    </location>
</feature>
<gene>
    <name evidence="3" type="ORF">GMORB2_1517</name>
</gene>
<name>A0A9P4YU11_9HYPO</name>
<feature type="region of interest" description="Disordered" evidence="1">
    <location>
        <begin position="248"/>
        <end position="289"/>
    </location>
</feature>
<evidence type="ECO:0000256" key="2">
    <source>
        <dbReference type="SAM" id="Phobius"/>
    </source>
</evidence>
<protein>
    <recommendedName>
        <fullName evidence="5">Peroxin 22-like protein</fullName>
    </recommendedName>
</protein>
<organism evidence="3 4">
    <name type="scientific">Geosmithia morbida</name>
    <dbReference type="NCBI Taxonomy" id="1094350"/>
    <lineage>
        <taxon>Eukaryota</taxon>
        <taxon>Fungi</taxon>
        <taxon>Dikarya</taxon>
        <taxon>Ascomycota</taxon>
        <taxon>Pezizomycotina</taxon>
        <taxon>Sordariomycetes</taxon>
        <taxon>Hypocreomycetidae</taxon>
        <taxon>Hypocreales</taxon>
        <taxon>Bionectriaceae</taxon>
        <taxon>Geosmithia</taxon>
    </lineage>
</organism>
<comment type="caution">
    <text evidence="3">The sequence shown here is derived from an EMBL/GenBank/DDBJ whole genome shotgun (WGS) entry which is preliminary data.</text>
</comment>
<dbReference type="EMBL" id="JAANYQ010000011">
    <property type="protein sequence ID" value="KAF4121678.1"/>
    <property type="molecule type" value="Genomic_DNA"/>
</dbReference>
<evidence type="ECO:0000256" key="1">
    <source>
        <dbReference type="SAM" id="MobiDB-lite"/>
    </source>
</evidence>
<feature type="transmembrane region" description="Helical" evidence="2">
    <location>
        <begin position="12"/>
        <end position="36"/>
    </location>
</feature>
<keyword evidence="2" id="KW-0812">Transmembrane</keyword>
<dbReference type="GeneID" id="55967747"/>
<accession>A0A9P4YU11</accession>
<feature type="compositionally biased region" description="Polar residues" evidence="1">
    <location>
        <begin position="258"/>
        <end position="274"/>
    </location>
</feature>
<evidence type="ECO:0000313" key="4">
    <source>
        <dbReference type="Proteomes" id="UP000749293"/>
    </source>
</evidence>
<feature type="region of interest" description="Disordered" evidence="1">
    <location>
        <begin position="40"/>
        <end position="108"/>
    </location>
</feature>
<evidence type="ECO:0000313" key="3">
    <source>
        <dbReference type="EMBL" id="KAF4121678.1"/>
    </source>
</evidence>
<keyword evidence="2" id="KW-0472">Membrane</keyword>
<dbReference type="RefSeq" id="XP_035320330.1">
    <property type="nucleotide sequence ID" value="XM_035463499.1"/>
</dbReference>
<dbReference type="Proteomes" id="UP000749293">
    <property type="component" value="Unassembled WGS sequence"/>
</dbReference>